<feature type="region of interest" description="Disordered" evidence="1">
    <location>
        <begin position="22"/>
        <end position="98"/>
    </location>
</feature>
<feature type="compositionally biased region" description="Basic and acidic residues" evidence="1">
    <location>
        <begin position="65"/>
        <end position="75"/>
    </location>
</feature>
<reference evidence="2 5" key="1">
    <citation type="journal article" date="2011" name="J. Bacteriol.">
        <title>Genome sequence of Halobiforma lacisalsi AJ5, an extremely halophilic archaeon which harbors a bop gene.</title>
        <authorList>
            <person name="Jiang X."/>
            <person name="Wang S."/>
            <person name="Cheng H."/>
            <person name="Huo Y."/>
            <person name="Zhang X."/>
            <person name="Zhu X."/>
            <person name="Han X."/>
            <person name="Ni P."/>
            <person name="Wu M."/>
        </authorList>
    </citation>
    <scope>NUCLEOTIDE SEQUENCE [LARGE SCALE GENOMIC DNA]</scope>
    <source>
        <strain evidence="2 5">AJ5</strain>
    </source>
</reference>
<dbReference type="Proteomes" id="UP000011555">
    <property type="component" value="Unassembled WGS sequence"/>
</dbReference>
<keyword evidence="4" id="KW-1185">Reference proteome</keyword>
<dbReference type="KEGG" id="hlc:CHINAEXTREME05200"/>
<organism evidence="3 4">
    <name type="scientific">Natronobacterium lacisalsi AJ5</name>
    <dbReference type="NCBI Taxonomy" id="358396"/>
    <lineage>
        <taxon>Archaea</taxon>
        <taxon>Methanobacteriati</taxon>
        <taxon>Methanobacteriota</taxon>
        <taxon>Stenosarchaea group</taxon>
        <taxon>Halobacteria</taxon>
        <taxon>Halobacteriales</taxon>
        <taxon>Natrialbaceae</taxon>
        <taxon>Natronobacterium</taxon>
    </lineage>
</organism>
<dbReference type="EMBL" id="CP019285">
    <property type="protein sequence ID" value="APW97203.1"/>
    <property type="molecule type" value="Genomic_DNA"/>
</dbReference>
<evidence type="ECO:0000256" key="1">
    <source>
        <dbReference type="SAM" id="MobiDB-lite"/>
    </source>
</evidence>
<evidence type="ECO:0000313" key="5">
    <source>
        <dbReference type="Proteomes" id="UP000186547"/>
    </source>
</evidence>
<dbReference type="EMBL" id="AOLZ01000033">
    <property type="protein sequence ID" value="EMA34037.1"/>
    <property type="molecule type" value="Genomic_DNA"/>
</dbReference>
<reference evidence="2" key="3">
    <citation type="submission" date="2017-01" db="EMBL/GenBank/DDBJ databases">
        <authorList>
            <person name="Mah S.A."/>
            <person name="Swanson W.J."/>
            <person name="Moy G.W."/>
            <person name="Vacquier V.D."/>
        </authorList>
    </citation>
    <scope>NUCLEOTIDE SEQUENCE</scope>
    <source>
        <strain evidence="2">AJ5</strain>
    </source>
</reference>
<reference evidence="3 4" key="2">
    <citation type="journal article" date="2014" name="PLoS Genet.">
        <title>Phylogenetically driven sequencing of extremely halophilic archaea reveals strategies for static and dynamic osmo-response.</title>
        <authorList>
            <person name="Becker E.A."/>
            <person name="Seitzer P.M."/>
            <person name="Tritt A."/>
            <person name="Larsen D."/>
            <person name="Krusor M."/>
            <person name="Yao A.I."/>
            <person name="Wu D."/>
            <person name="Madern D."/>
            <person name="Eisen J.A."/>
            <person name="Darling A.E."/>
            <person name="Facciotti M.T."/>
        </authorList>
    </citation>
    <scope>NUCLEOTIDE SEQUENCE [LARGE SCALE GENOMIC DNA]</scope>
    <source>
        <strain evidence="3 4">AJ5</strain>
    </source>
</reference>
<feature type="compositionally biased region" description="Basic and acidic residues" evidence="1">
    <location>
        <begin position="22"/>
        <end position="44"/>
    </location>
</feature>
<name>M0LKA7_NATLA</name>
<dbReference type="STRING" id="358396.CHINAEXTREME_05200"/>
<protein>
    <submittedName>
        <fullName evidence="3">Uncharacterized protein</fullName>
    </submittedName>
</protein>
<gene>
    <name evidence="3" type="ORF">C445_08467</name>
    <name evidence="2" type="ORF">CHINAEXTREME_05200</name>
</gene>
<dbReference type="AlphaFoldDB" id="M0LKA7"/>
<evidence type="ECO:0000313" key="4">
    <source>
        <dbReference type="Proteomes" id="UP000011555"/>
    </source>
</evidence>
<sequence>MERLRQAVVDLEDHRRAVGLEGRSRTARDGGCRALDVDPDRVGGGRDTLPSSPSPPSLPLSASESSRRTRTDRTSATDAPNRRALSPSNADSSGFVDR</sequence>
<evidence type="ECO:0000313" key="3">
    <source>
        <dbReference type="EMBL" id="EMA34037.1"/>
    </source>
</evidence>
<evidence type="ECO:0000313" key="2">
    <source>
        <dbReference type="EMBL" id="APW97203.1"/>
    </source>
</evidence>
<accession>M0LKA7</accession>
<dbReference type="Proteomes" id="UP000186547">
    <property type="component" value="Chromosome"/>
</dbReference>
<proteinExistence type="predicted"/>